<dbReference type="PANTHER" id="PTHR47628:SF1">
    <property type="entry name" value="ALIPHATIC AMIDASE EXPRESSION-REGULATING PROTEIN"/>
    <property type="match status" value="1"/>
</dbReference>
<dbReference type="PRINTS" id="PR00337">
    <property type="entry name" value="LEUILEVALBP"/>
</dbReference>
<dbReference type="OrthoDB" id="5288800at2"/>
<dbReference type="Gene3D" id="3.40.50.2300">
    <property type="match status" value="2"/>
</dbReference>
<evidence type="ECO:0000313" key="2">
    <source>
        <dbReference type="Proteomes" id="UP000433577"/>
    </source>
</evidence>
<keyword evidence="2" id="KW-1185">Reference proteome</keyword>
<dbReference type="Pfam" id="PF13433">
    <property type="entry name" value="Peripla_BP_5"/>
    <property type="match status" value="1"/>
</dbReference>
<dbReference type="InterPro" id="IPR000709">
    <property type="entry name" value="Leu_Ile_Val-bd"/>
</dbReference>
<dbReference type="AlphaFoldDB" id="A0A7Z2JJF0"/>
<name>A0A7Z2JJF0_9BURK</name>
<dbReference type="KEGG" id="pacs:FAZ98_26245"/>
<dbReference type="CDD" id="cd06357">
    <property type="entry name" value="PBP1_AmiC"/>
    <property type="match status" value="1"/>
</dbReference>
<dbReference type="InterPro" id="IPR039570">
    <property type="entry name" value="AmiC_PBP1"/>
</dbReference>
<dbReference type="SUPFAM" id="SSF53822">
    <property type="entry name" value="Periplasmic binding protein-like I"/>
    <property type="match status" value="1"/>
</dbReference>
<dbReference type="Proteomes" id="UP000433577">
    <property type="component" value="Chromosome 3"/>
</dbReference>
<gene>
    <name evidence="1" type="ORF">FAZ98_26245</name>
</gene>
<proteinExistence type="predicted"/>
<sequence length="393" mass="42933">MDHAVSAPIPATPGNTREAGHRVGLLFSRTSLTAATEITQDNATRLAIDEINAQGGIGGVPLVPVAPEVGATPEAYRSAAEWLCDTQNVPVIFGTHMSSTRKAVLPVIESRRVLLFYATLYEGFEFSPYCFYTGSVPNQNSVVLASHVMRHYGDRVLFVGGQYVYPRESNRIMRELYEHAGGTVVGETYLPLDAPQADFAEVLKRARDERPDAIYSTVVGRDIVKLYRAYRELGLDPARMPIVSLATNETDVAALSAEAAEGHITAAPWFDSLESAASRRFVQAYRARYGQDAPITAGAEAAYFQVHLVADAARRAGSLAAAELMPALNGASFEAPQGRVTIDGETQHTWLWPRIARIDAQRRFDILYSAPAPVRPVPYLVDHALDFDDHSTT</sequence>
<dbReference type="GO" id="GO:0006865">
    <property type="term" value="P:amino acid transport"/>
    <property type="evidence" value="ECO:0007669"/>
    <property type="project" value="InterPro"/>
</dbReference>
<dbReference type="PANTHER" id="PTHR47628">
    <property type="match status" value="1"/>
</dbReference>
<reference evidence="1 2" key="1">
    <citation type="submission" date="2019-12" db="EMBL/GenBank/DDBJ databases">
        <title>Paraburkholderia acidiphila 7Q-K02 sp. nov and Paraburkholderia acidisoli DHF22 sp. nov., two strains isolated from forest soil.</title>
        <authorList>
            <person name="Gao Z."/>
            <person name="Qiu L."/>
        </authorList>
    </citation>
    <scope>NUCLEOTIDE SEQUENCE [LARGE SCALE GENOMIC DNA]</scope>
    <source>
        <strain evidence="1 2">DHF22</strain>
    </source>
</reference>
<accession>A0A7Z2JJF0</accession>
<protein>
    <submittedName>
        <fullName evidence="1">Transporter substrate-binding protein</fullName>
    </submittedName>
</protein>
<organism evidence="1 2">
    <name type="scientific">Paraburkholderia acidisoli</name>
    <dbReference type="NCBI Taxonomy" id="2571748"/>
    <lineage>
        <taxon>Bacteria</taxon>
        <taxon>Pseudomonadati</taxon>
        <taxon>Pseudomonadota</taxon>
        <taxon>Betaproteobacteria</taxon>
        <taxon>Burkholderiales</taxon>
        <taxon>Burkholderiaceae</taxon>
        <taxon>Paraburkholderia</taxon>
    </lineage>
</organism>
<dbReference type="EMBL" id="CP046915">
    <property type="protein sequence ID" value="QGZ65274.1"/>
    <property type="molecule type" value="Genomic_DNA"/>
</dbReference>
<dbReference type="GO" id="GO:0033218">
    <property type="term" value="F:amide binding"/>
    <property type="evidence" value="ECO:0007669"/>
    <property type="project" value="InterPro"/>
</dbReference>
<evidence type="ECO:0000313" key="1">
    <source>
        <dbReference type="EMBL" id="QGZ65274.1"/>
    </source>
</evidence>
<dbReference type="InterPro" id="IPR028082">
    <property type="entry name" value="Peripla_BP_I"/>
</dbReference>